<dbReference type="SMART" id="SM00487">
    <property type="entry name" value="DEXDc"/>
    <property type="match status" value="1"/>
</dbReference>
<dbReference type="InterPro" id="IPR000330">
    <property type="entry name" value="SNF2_N"/>
</dbReference>
<dbReference type="PROSITE" id="PS51192">
    <property type="entry name" value="HELICASE_ATP_BIND_1"/>
    <property type="match status" value="1"/>
</dbReference>
<dbReference type="Pfam" id="PF00271">
    <property type="entry name" value="Helicase_C"/>
    <property type="match status" value="1"/>
</dbReference>
<feature type="domain" description="Helicase C-terminal" evidence="3">
    <location>
        <begin position="802"/>
        <end position="955"/>
    </location>
</feature>
<feature type="domain" description="Helicase ATP-binding" evidence="2">
    <location>
        <begin position="514"/>
        <end position="677"/>
    </location>
</feature>
<dbReference type="EMBL" id="JALJEJ010000006">
    <property type="protein sequence ID" value="MCJ8210860.1"/>
    <property type="molecule type" value="Genomic_DNA"/>
</dbReference>
<comment type="caution">
    <text evidence="4">The sequence shown here is derived from an EMBL/GenBank/DDBJ whole genome shotgun (WGS) entry which is preliminary data.</text>
</comment>
<dbReference type="GO" id="GO:0005524">
    <property type="term" value="F:ATP binding"/>
    <property type="evidence" value="ECO:0007669"/>
    <property type="project" value="InterPro"/>
</dbReference>
<dbReference type="GO" id="GO:0004386">
    <property type="term" value="F:helicase activity"/>
    <property type="evidence" value="ECO:0007669"/>
    <property type="project" value="UniProtKB-KW"/>
</dbReference>
<dbReference type="Gene3D" id="3.40.50.10810">
    <property type="entry name" value="Tandem AAA-ATPase domain"/>
    <property type="match status" value="1"/>
</dbReference>
<dbReference type="Proteomes" id="UP001139450">
    <property type="component" value="Unassembled WGS sequence"/>
</dbReference>
<dbReference type="InterPro" id="IPR049730">
    <property type="entry name" value="SNF2/RAD54-like_C"/>
</dbReference>
<evidence type="ECO:0000259" key="3">
    <source>
        <dbReference type="PROSITE" id="PS51194"/>
    </source>
</evidence>
<dbReference type="InterPro" id="IPR001650">
    <property type="entry name" value="Helicase_C-like"/>
</dbReference>
<evidence type="ECO:0000256" key="1">
    <source>
        <dbReference type="ARBA" id="ARBA00022801"/>
    </source>
</evidence>
<keyword evidence="4" id="KW-0347">Helicase</keyword>
<keyword evidence="5" id="KW-1185">Reference proteome</keyword>
<dbReference type="Pfam" id="PF00176">
    <property type="entry name" value="SNF2-rel_dom"/>
    <property type="match status" value="1"/>
</dbReference>
<dbReference type="PROSITE" id="PS51194">
    <property type="entry name" value="HELICASE_CTER"/>
    <property type="match status" value="1"/>
</dbReference>
<accession>A0A9X1X5L0</accession>
<reference evidence="4" key="1">
    <citation type="submission" date="2022-04" db="EMBL/GenBank/DDBJ databases">
        <title>Mucilaginibacter sp. RS28 isolated from freshwater.</title>
        <authorList>
            <person name="Ko S.-R."/>
        </authorList>
    </citation>
    <scope>NUCLEOTIDE SEQUENCE</scope>
    <source>
        <strain evidence="4">RS28</strain>
    </source>
</reference>
<keyword evidence="4" id="KW-0547">Nucleotide-binding</keyword>
<dbReference type="SUPFAM" id="SSF52540">
    <property type="entry name" value="P-loop containing nucleoside triphosphate hydrolases"/>
    <property type="match status" value="2"/>
</dbReference>
<dbReference type="InterPro" id="IPR038718">
    <property type="entry name" value="SNF2-like_sf"/>
</dbReference>
<keyword evidence="4" id="KW-0067">ATP-binding</keyword>
<dbReference type="InterPro" id="IPR014001">
    <property type="entry name" value="Helicase_ATP-bd"/>
</dbReference>
<dbReference type="AlphaFoldDB" id="A0A9X1X5L0"/>
<evidence type="ECO:0000313" key="4">
    <source>
        <dbReference type="EMBL" id="MCJ8210860.1"/>
    </source>
</evidence>
<gene>
    <name evidence="4" type="ORF">MUY27_14170</name>
</gene>
<evidence type="ECO:0000313" key="5">
    <source>
        <dbReference type="Proteomes" id="UP001139450"/>
    </source>
</evidence>
<organism evidence="4 5">
    <name type="scientific">Mucilaginibacter straminoryzae</name>
    <dbReference type="NCBI Taxonomy" id="2932774"/>
    <lineage>
        <taxon>Bacteria</taxon>
        <taxon>Pseudomonadati</taxon>
        <taxon>Bacteroidota</taxon>
        <taxon>Sphingobacteriia</taxon>
        <taxon>Sphingobacteriales</taxon>
        <taxon>Sphingobacteriaceae</taxon>
        <taxon>Mucilaginibacter</taxon>
    </lineage>
</organism>
<sequence>MLRVDSSKPCQLIYAIAKHEYLGYVIEPHIVQLNPNGEFSLTYQRLFSNTATEFIHCIDETDLKLIKILEDIEQGNLIKRYYKKPIRPYEFFSKIFTEQMFDMFRPKIEKKVAEVLNALREKSIYLMSKEGYPAGRKLTIADEPASILFHFKRNETEIRYYPTIKYQGMKIEFMFRNAEIICNHPAWLLLDDVLYYFERDIEGKKLQPFLNKRYIAIPRSSEQSYMERFVAPLIEKHHVHAEGFTINTEKYDAVPVLKPIIVEGGTSQLQLYFKYSGYVFPAGDGRQVSVRIDHQGDDYIFHRIKRSVTWEKGRLQVLENLGLKAASSLFQNLEVVTDNEDTDHSLSILDWLNQNHDELTRQGFVIEQPEGNKRYLFGSSKIDLQVNEHNDWFDIYAVVFFGPYQVPFIELRNHILNKKKEFVLPSGEIAVIPEKWFSQYSNLLHFTDGSADLKLRKHHIGIINELAEGELATVTMNRKLQQLIDFDELEEIPTPVNFNGSLRSYQKAGYNWFHFLKKYHFGGCLADDMGLGKTIQTLALLQKNKEEAEARGSKTTSLLIMPTSLIYNWINEARKFTPQLRMMVHTGVMRYKSSEVFSNYDVVVTTYGISRIDIDLLKAFFFDYIILDESQNIKNPSSKSYQAVKQLKSQFKLILSGTPVENSVNDLWTQMSFINPGLLGSQQYFINEFVTPIEKKKDEDKARKLQAMIKPFVLRRTKEQVATELPPKTEHLFYCQMSDEQAEVYEKIKSEYRNELLQGLEDGTFAQSQIQILQGLTKLRQVANHPSMIDDEYEGDSGKFEDVVHTLTNVLDGGHKVLIFSQFVKQLSIYRDYLEKCDIKYAYLDGSTQNRGEVVKNFQEDEQTRVFLISIKAGGVGLNLTEADYVFILDPWWNPAIEQQAIDRTHRIGQTKNIFIYKFITKDTVEEKILALQQRKLSVARALITTEESFIKTLTAEDIREILK</sequence>
<dbReference type="CDD" id="cd18012">
    <property type="entry name" value="DEXQc_arch_SWI2_SNF2"/>
    <property type="match status" value="1"/>
</dbReference>
<proteinExistence type="predicted"/>
<name>A0A9X1X5L0_9SPHI</name>
<dbReference type="Gene3D" id="3.40.50.300">
    <property type="entry name" value="P-loop containing nucleotide triphosphate hydrolases"/>
    <property type="match status" value="1"/>
</dbReference>
<dbReference type="PANTHER" id="PTHR10799">
    <property type="entry name" value="SNF2/RAD54 HELICASE FAMILY"/>
    <property type="match status" value="1"/>
</dbReference>
<protein>
    <submittedName>
        <fullName evidence="4">SNF2 family helicase</fullName>
    </submittedName>
</protein>
<dbReference type="RefSeq" id="WP_245130846.1">
    <property type="nucleotide sequence ID" value="NZ_JALJEJ010000006.1"/>
</dbReference>
<dbReference type="GO" id="GO:0016787">
    <property type="term" value="F:hydrolase activity"/>
    <property type="evidence" value="ECO:0007669"/>
    <property type="project" value="UniProtKB-KW"/>
</dbReference>
<dbReference type="SMART" id="SM00490">
    <property type="entry name" value="HELICc"/>
    <property type="match status" value="1"/>
</dbReference>
<evidence type="ECO:0000259" key="2">
    <source>
        <dbReference type="PROSITE" id="PS51192"/>
    </source>
</evidence>
<dbReference type="InterPro" id="IPR027417">
    <property type="entry name" value="P-loop_NTPase"/>
</dbReference>
<keyword evidence="1" id="KW-0378">Hydrolase</keyword>
<dbReference type="CDD" id="cd18793">
    <property type="entry name" value="SF2_C_SNF"/>
    <property type="match status" value="1"/>
</dbReference>